<evidence type="ECO:0000313" key="2">
    <source>
        <dbReference type="Proteomes" id="UP000050791"/>
    </source>
</evidence>
<sequence length="129" mass="14833">MMIDESSPCIFEHFSGFKEPVVLIGFILMLIDLLIGSIIILIKKLHSTSIINICFMALTYVVLGASGICWCCAMLIVIAYTAYYLGRRREEARSQFTYIIFLGFYELMALLICVQFCSNLFFSYHLNIW</sequence>
<reference evidence="3 4" key="1">
    <citation type="submission" date="2023-11" db="UniProtKB">
        <authorList>
            <consortium name="WormBaseParasite"/>
        </authorList>
    </citation>
    <scope>IDENTIFICATION</scope>
</reference>
<feature type="transmembrane region" description="Helical" evidence="1">
    <location>
        <begin position="54"/>
        <end position="84"/>
    </location>
</feature>
<accession>A0AA85AQV3</accession>
<proteinExistence type="predicted"/>
<feature type="transmembrane region" description="Helical" evidence="1">
    <location>
        <begin position="96"/>
        <end position="122"/>
    </location>
</feature>
<protein>
    <submittedName>
        <fullName evidence="3 4">Uncharacterized protein</fullName>
    </submittedName>
</protein>
<name>A0AA85AQV3_9TREM</name>
<organism evidence="2 3">
    <name type="scientific">Schistosoma mattheei</name>
    <dbReference type="NCBI Taxonomy" id="31246"/>
    <lineage>
        <taxon>Eukaryota</taxon>
        <taxon>Metazoa</taxon>
        <taxon>Spiralia</taxon>
        <taxon>Lophotrochozoa</taxon>
        <taxon>Platyhelminthes</taxon>
        <taxon>Trematoda</taxon>
        <taxon>Digenea</taxon>
        <taxon>Strigeidida</taxon>
        <taxon>Schistosomatoidea</taxon>
        <taxon>Schistosomatidae</taxon>
        <taxon>Schistosoma</taxon>
    </lineage>
</organism>
<dbReference type="AlphaFoldDB" id="A0AA85AQV3"/>
<dbReference type="WBParaSite" id="SMTH1_102090.2">
    <property type="protein sequence ID" value="SMTH1_102090.2"/>
    <property type="gene ID" value="SMTH1_102090"/>
</dbReference>
<dbReference type="Proteomes" id="UP000050791">
    <property type="component" value="Unassembled WGS sequence"/>
</dbReference>
<keyword evidence="1" id="KW-1133">Transmembrane helix</keyword>
<evidence type="ECO:0000313" key="3">
    <source>
        <dbReference type="WBParaSite" id="SMTH1_102090.1"/>
    </source>
</evidence>
<feature type="transmembrane region" description="Helical" evidence="1">
    <location>
        <begin position="20"/>
        <end position="42"/>
    </location>
</feature>
<evidence type="ECO:0000256" key="1">
    <source>
        <dbReference type="SAM" id="Phobius"/>
    </source>
</evidence>
<keyword evidence="1" id="KW-0812">Transmembrane</keyword>
<keyword evidence="1" id="KW-0472">Membrane</keyword>
<evidence type="ECO:0000313" key="4">
    <source>
        <dbReference type="WBParaSite" id="SMTH1_102090.2"/>
    </source>
</evidence>
<dbReference type="WBParaSite" id="SMTH1_102090.1">
    <property type="protein sequence ID" value="SMTH1_102090.1"/>
    <property type="gene ID" value="SMTH1_102090"/>
</dbReference>